<comment type="similarity">
    <text evidence="2">Belongs to the peptidase S54 family.</text>
</comment>
<dbReference type="KEGG" id="cpeg:CPELA_00125"/>
<keyword evidence="4 8" id="KW-0378">Hydrolase</keyword>
<reference evidence="8 9" key="1">
    <citation type="submission" date="2019-01" db="EMBL/GenBank/DDBJ databases">
        <authorList>
            <person name="Ruckert C."/>
            <person name="Busche T."/>
            <person name="Kalinowski J."/>
        </authorList>
    </citation>
    <scope>NUCLEOTIDE SEQUENCE [LARGE SCALE GENOMIC DNA]</scope>
    <source>
        <strain evidence="8 9">136/3</strain>
    </source>
</reference>
<evidence type="ECO:0000313" key="9">
    <source>
        <dbReference type="Proteomes" id="UP000288929"/>
    </source>
</evidence>
<dbReference type="Pfam" id="PF01694">
    <property type="entry name" value="Rhomboid"/>
    <property type="match status" value="1"/>
</dbReference>
<evidence type="ECO:0000256" key="4">
    <source>
        <dbReference type="ARBA" id="ARBA00022801"/>
    </source>
</evidence>
<dbReference type="Proteomes" id="UP000288929">
    <property type="component" value="Chromosome"/>
</dbReference>
<accession>A0A410W5W8</accession>
<dbReference type="PANTHER" id="PTHR43731:SF14">
    <property type="entry name" value="PRESENILIN-ASSOCIATED RHOMBOID-LIKE PROTEIN, MITOCHONDRIAL"/>
    <property type="match status" value="1"/>
</dbReference>
<dbReference type="GO" id="GO:0016020">
    <property type="term" value="C:membrane"/>
    <property type="evidence" value="ECO:0007669"/>
    <property type="project" value="UniProtKB-SubCell"/>
</dbReference>
<dbReference type="AlphaFoldDB" id="A0A410W5W8"/>
<keyword evidence="6" id="KW-0472">Membrane</keyword>
<dbReference type="PANTHER" id="PTHR43731">
    <property type="entry name" value="RHOMBOID PROTEASE"/>
    <property type="match status" value="1"/>
</dbReference>
<proteinExistence type="inferred from homology"/>
<feature type="domain" description="Peptidase S54 rhomboid" evidence="7">
    <location>
        <begin position="63"/>
        <end position="194"/>
    </location>
</feature>
<dbReference type="OrthoDB" id="9807874at2"/>
<evidence type="ECO:0000313" key="8">
    <source>
        <dbReference type="EMBL" id="QAU51330.1"/>
    </source>
</evidence>
<evidence type="ECO:0000256" key="6">
    <source>
        <dbReference type="ARBA" id="ARBA00023136"/>
    </source>
</evidence>
<keyword evidence="8" id="KW-0645">Protease</keyword>
<dbReference type="EC" id="3.4.21.105" evidence="8"/>
<dbReference type="RefSeq" id="WP_128888933.1">
    <property type="nucleotide sequence ID" value="NZ_BMCX01000005.1"/>
</dbReference>
<gene>
    <name evidence="8" type="primary">gluP</name>
    <name evidence="8" type="ORF">CPELA_00125</name>
</gene>
<keyword evidence="5" id="KW-1133">Transmembrane helix</keyword>
<dbReference type="InterPro" id="IPR022764">
    <property type="entry name" value="Peptidase_S54_rhomboid_dom"/>
</dbReference>
<organism evidence="8 9">
    <name type="scientific">Corynebacterium pelargi</name>
    <dbReference type="NCBI Taxonomy" id="1471400"/>
    <lineage>
        <taxon>Bacteria</taxon>
        <taxon>Bacillati</taxon>
        <taxon>Actinomycetota</taxon>
        <taxon>Actinomycetes</taxon>
        <taxon>Mycobacteriales</taxon>
        <taxon>Corynebacteriaceae</taxon>
        <taxon>Corynebacterium</taxon>
    </lineage>
</organism>
<dbReference type="GO" id="GO:0004252">
    <property type="term" value="F:serine-type endopeptidase activity"/>
    <property type="evidence" value="ECO:0007669"/>
    <property type="project" value="InterPro"/>
</dbReference>
<dbReference type="InterPro" id="IPR050925">
    <property type="entry name" value="Rhomboid_protease_S54"/>
</dbReference>
<evidence type="ECO:0000256" key="3">
    <source>
        <dbReference type="ARBA" id="ARBA00022692"/>
    </source>
</evidence>
<dbReference type="SUPFAM" id="SSF144091">
    <property type="entry name" value="Rhomboid-like"/>
    <property type="match status" value="1"/>
</dbReference>
<evidence type="ECO:0000256" key="2">
    <source>
        <dbReference type="ARBA" id="ARBA00009045"/>
    </source>
</evidence>
<dbReference type="Gene3D" id="1.20.1540.10">
    <property type="entry name" value="Rhomboid-like"/>
    <property type="match status" value="1"/>
</dbReference>
<sequence>MSSLTQSIKRFARPAPVTAVILGFNLLAYAFSAVQSRSWLSPLDASSFAQDGMLYAPFMHQPSEWLRAITSSFLHIDPTHLGFNMLMLVLIGREVEKTLGSVAYLGTYLACGVGGSLAVMLQSPLAPTVGASGALYGLMAVLVAICMRTRSQVTPALVLIAVNFGYTLITPNISLWGHIGGFFTGAVIGLLLFARFRLSQMVWALLCAELVAVAYVGNSMV</sequence>
<evidence type="ECO:0000256" key="5">
    <source>
        <dbReference type="ARBA" id="ARBA00022989"/>
    </source>
</evidence>
<dbReference type="EMBL" id="CP035299">
    <property type="protein sequence ID" value="QAU51330.1"/>
    <property type="molecule type" value="Genomic_DNA"/>
</dbReference>
<keyword evidence="3" id="KW-0812">Transmembrane</keyword>
<evidence type="ECO:0000259" key="7">
    <source>
        <dbReference type="Pfam" id="PF01694"/>
    </source>
</evidence>
<name>A0A410W5W8_9CORY</name>
<protein>
    <submittedName>
        <fullName evidence="8">Rhomboid protease GluP</fullName>
        <ecNumber evidence="8">3.4.21.105</ecNumber>
    </submittedName>
</protein>
<keyword evidence="9" id="KW-1185">Reference proteome</keyword>
<dbReference type="InterPro" id="IPR035952">
    <property type="entry name" value="Rhomboid-like_sf"/>
</dbReference>
<dbReference type="GO" id="GO:0006508">
    <property type="term" value="P:proteolysis"/>
    <property type="evidence" value="ECO:0007669"/>
    <property type="project" value="UniProtKB-KW"/>
</dbReference>
<evidence type="ECO:0000256" key="1">
    <source>
        <dbReference type="ARBA" id="ARBA00004141"/>
    </source>
</evidence>
<comment type="subcellular location">
    <subcellularLocation>
        <location evidence="1">Membrane</location>
        <topology evidence="1">Multi-pass membrane protein</topology>
    </subcellularLocation>
</comment>